<evidence type="ECO:0000256" key="5">
    <source>
        <dbReference type="ARBA" id="ARBA00022989"/>
    </source>
</evidence>
<comment type="similarity">
    <text evidence="2">Belongs to the SLC29A/ENT transporter (TC 2.A.57) family.</text>
</comment>
<dbReference type="InterPro" id="IPR036259">
    <property type="entry name" value="MFS_trans_sf"/>
</dbReference>
<feature type="transmembrane region" description="Helical" evidence="7">
    <location>
        <begin position="311"/>
        <end position="333"/>
    </location>
</feature>
<dbReference type="AlphaFoldDB" id="A0A0H3YJF9"/>
<evidence type="ECO:0000256" key="1">
    <source>
        <dbReference type="ARBA" id="ARBA00004141"/>
    </source>
</evidence>
<feature type="transmembrane region" description="Helical" evidence="7">
    <location>
        <begin position="103"/>
        <end position="121"/>
    </location>
</feature>
<feature type="transmembrane region" description="Helical" evidence="7">
    <location>
        <begin position="24"/>
        <end position="44"/>
    </location>
</feature>
<dbReference type="PIRSF" id="PIRSF016379">
    <property type="entry name" value="ENT"/>
    <property type="match status" value="1"/>
</dbReference>
<reference evidence="8" key="1">
    <citation type="journal article" date="2015" name="Elife">
        <title>Stem cells and fluid flow drive cyst formation in an invertebrate excretory organ.</title>
        <authorList>
            <person name="Thi-Kim Vu H."/>
            <person name="Rink J.C."/>
            <person name="McKinney S.A."/>
            <person name="McClain M."/>
            <person name="Lakshmanaperumal N."/>
            <person name="Alexander R."/>
            <person name="Sanchez Alvarado A."/>
        </authorList>
    </citation>
    <scope>NUCLEOTIDE SEQUENCE</scope>
</reference>
<dbReference type="GO" id="GO:0005886">
    <property type="term" value="C:plasma membrane"/>
    <property type="evidence" value="ECO:0007669"/>
    <property type="project" value="TreeGrafter"/>
</dbReference>
<keyword evidence="4 7" id="KW-0812">Transmembrane</keyword>
<evidence type="ECO:0000256" key="4">
    <source>
        <dbReference type="ARBA" id="ARBA00022692"/>
    </source>
</evidence>
<dbReference type="PANTHER" id="PTHR10332">
    <property type="entry name" value="EQUILIBRATIVE NUCLEOSIDE TRANSPORTER"/>
    <property type="match status" value="1"/>
</dbReference>
<organism evidence="8">
    <name type="scientific">Schmidtea mediterranea</name>
    <name type="common">Freshwater planarian flatworm</name>
    <dbReference type="NCBI Taxonomy" id="79327"/>
    <lineage>
        <taxon>Eukaryota</taxon>
        <taxon>Metazoa</taxon>
        <taxon>Spiralia</taxon>
        <taxon>Lophotrochozoa</taxon>
        <taxon>Platyhelminthes</taxon>
        <taxon>Rhabditophora</taxon>
        <taxon>Seriata</taxon>
        <taxon>Tricladida</taxon>
        <taxon>Continenticola</taxon>
        <taxon>Geoplanoidea</taxon>
        <taxon>Dugesiidae</taxon>
        <taxon>Schmidtea</taxon>
    </lineage>
</organism>
<evidence type="ECO:0000256" key="6">
    <source>
        <dbReference type="ARBA" id="ARBA00023136"/>
    </source>
</evidence>
<feature type="transmembrane region" description="Helical" evidence="7">
    <location>
        <begin position="127"/>
        <end position="151"/>
    </location>
</feature>
<accession>A0A0H3YJF9</accession>
<dbReference type="PRINTS" id="PR01130">
    <property type="entry name" value="DERENTRNSPRT"/>
</dbReference>
<feature type="transmembrane region" description="Helical" evidence="7">
    <location>
        <begin position="414"/>
        <end position="439"/>
    </location>
</feature>
<dbReference type="PANTHER" id="PTHR10332:SF88">
    <property type="entry name" value="EQUILIBRATIVE NUCLEOSIDE TRANSPORTER 1, ISOFORM A"/>
    <property type="match status" value="1"/>
</dbReference>
<dbReference type="GO" id="GO:0005337">
    <property type="term" value="F:nucleoside transmembrane transporter activity"/>
    <property type="evidence" value="ECO:0007669"/>
    <property type="project" value="InterPro"/>
</dbReference>
<protein>
    <submittedName>
        <fullName evidence="8">Slc29a-1</fullName>
    </submittedName>
</protein>
<evidence type="ECO:0000313" key="8">
    <source>
        <dbReference type="EMBL" id="AKN21619.1"/>
    </source>
</evidence>
<feature type="transmembrane region" description="Helical" evidence="7">
    <location>
        <begin position="345"/>
        <end position="366"/>
    </location>
</feature>
<evidence type="ECO:0000256" key="7">
    <source>
        <dbReference type="SAM" id="Phobius"/>
    </source>
</evidence>
<keyword evidence="5 7" id="KW-1133">Transmembrane helix</keyword>
<sequence>MLVNANEDDLLLKDTKNVKDKYHLVYFIVFFTGIGVLIPWNFFITAKQYFVFKLTDTGNSTASDLPYKFENYLSIASMVPAAIINILNLVLRRYITPMRRFSVGISLMFLVFLVTLILTKVNTQKDIMSFFIITMISVVILNTCSGIMQGSSLGVISMMPGRYIKGYMEGQAIGGLIASVANILAIVAVSSPDSSAFIYFLVALIFLLITGIGFCRLGKIKFSRSYVKIANQMDNETEDEYPDIAFNTDSLPLSSIGNRQSFMEKYAPLVKQIYWFGLTVTLEFVVTLSLFPAFSSQIVTQSNNENWKKFFTPVTCFLFFNIADYIGRYFCGILKFPSQNYPKTLFFIALIRFIFVPLIFMCNIPTRTNFPIIFYNDAYPIVFTILLGLTNGYFITLSLIYAPSQVSDKEKEAVGTLMNLFLCFGLAFGVALSFVYLYII</sequence>
<dbReference type="SUPFAM" id="SSF103473">
    <property type="entry name" value="MFS general substrate transporter"/>
    <property type="match status" value="1"/>
</dbReference>
<keyword evidence="3" id="KW-0813">Transport</keyword>
<evidence type="ECO:0000256" key="2">
    <source>
        <dbReference type="ARBA" id="ARBA00007965"/>
    </source>
</evidence>
<comment type="subcellular location">
    <subcellularLocation>
        <location evidence="1">Membrane</location>
        <topology evidence="1">Multi-pass membrane protein</topology>
    </subcellularLocation>
</comment>
<dbReference type="EMBL" id="KT163669">
    <property type="protein sequence ID" value="AKN21619.1"/>
    <property type="molecule type" value="mRNA"/>
</dbReference>
<keyword evidence="6 7" id="KW-0472">Membrane</keyword>
<feature type="transmembrane region" description="Helical" evidence="7">
    <location>
        <begin position="196"/>
        <end position="215"/>
    </location>
</feature>
<feature type="transmembrane region" description="Helical" evidence="7">
    <location>
        <begin position="273"/>
        <end position="291"/>
    </location>
</feature>
<dbReference type="Pfam" id="PF01733">
    <property type="entry name" value="Nucleoside_tran"/>
    <property type="match status" value="1"/>
</dbReference>
<gene>
    <name evidence="8" type="primary">slc29a-1</name>
</gene>
<feature type="transmembrane region" description="Helical" evidence="7">
    <location>
        <begin position="72"/>
        <end position="91"/>
    </location>
</feature>
<evidence type="ECO:0000256" key="3">
    <source>
        <dbReference type="ARBA" id="ARBA00022448"/>
    </source>
</evidence>
<name>A0A0H3YJF9_SCHMD</name>
<dbReference type="InterPro" id="IPR002259">
    <property type="entry name" value="Eqnu_transpt"/>
</dbReference>
<proteinExistence type="evidence at transcript level"/>
<feature type="transmembrane region" description="Helical" evidence="7">
    <location>
        <begin position="378"/>
        <end position="402"/>
    </location>
</feature>
<feature type="transmembrane region" description="Helical" evidence="7">
    <location>
        <begin position="172"/>
        <end position="190"/>
    </location>
</feature>
<dbReference type="OrthoDB" id="46396at2759"/>